<reference evidence="2 3" key="1">
    <citation type="submission" date="2018-02" db="EMBL/GenBank/DDBJ databases">
        <title>Complete genome of the streamlined marine actinobacterium Pontimonas salivibrio CL-TW6 adapted to coastal planktonic lifestype.</title>
        <authorList>
            <person name="Cho B.C."/>
            <person name="Hardies S.C."/>
            <person name="Jang G.I."/>
            <person name="Hwang C.Y."/>
        </authorList>
    </citation>
    <scope>NUCLEOTIDE SEQUENCE [LARGE SCALE GENOMIC DNA]</scope>
    <source>
        <strain evidence="2 3">CL-TW6</strain>
    </source>
</reference>
<dbReference type="EMBL" id="CP026923">
    <property type="protein sequence ID" value="AVG23395.1"/>
    <property type="molecule type" value="Genomic_DNA"/>
</dbReference>
<name>A0A2L2BP10_9MICO</name>
<dbReference type="Pfam" id="PF11459">
    <property type="entry name" value="AbiEi_3"/>
    <property type="match status" value="1"/>
</dbReference>
<proteinExistence type="predicted"/>
<protein>
    <submittedName>
        <fullName evidence="2">AbiEi antitoxin</fullName>
    </submittedName>
</protein>
<evidence type="ECO:0000259" key="1">
    <source>
        <dbReference type="Pfam" id="PF17194"/>
    </source>
</evidence>
<evidence type="ECO:0000313" key="3">
    <source>
        <dbReference type="Proteomes" id="UP000243077"/>
    </source>
</evidence>
<dbReference type="KEGG" id="psai:C3B54_11399"/>
<gene>
    <name evidence="2" type="ORF">C3B54_11399</name>
</gene>
<sequence length="274" mass="31785">MVTGVYKNDKLLNVITENISRLNQLERHLPEGLVVDAAWLERLGISSSLRAYYVRTRWLEQPTRGLYRRTRGELQWQQVAISLRQMLDKPIHVGGRSALDAQGFAHYLSVDPHRIHLYGPEKPPSWLAKLELPQTFEFHNTQKLFPTSLLGKDDVREISWGQWDWTLTVSTPERAFLELLDQLPDEESFHQVDMLMQGASHLSPTRLEKLLTTCTSVKVKRLFFFFADRHQHDWRNRLDRGVFDLGSGKRMLVRGGRLDPEYLITVPESLDALS</sequence>
<feature type="domain" description="Transcriptional regulator AbiEi antitoxin N-terminal" evidence="1">
    <location>
        <begin position="20"/>
        <end position="109"/>
    </location>
</feature>
<accession>A0A2L2BP10</accession>
<dbReference type="InterPro" id="IPR021561">
    <property type="entry name" value="AbiEi_3"/>
</dbReference>
<dbReference type="Pfam" id="PF17194">
    <property type="entry name" value="AbiEi_3_N"/>
    <property type="match status" value="1"/>
</dbReference>
<dbReference type="InterPro" id="IPR033455">
    <property type="entry name" value="AbiEi_3_N"/>
</dbReference>
<keyword evidence="3" id="KW-1185">Reference proteome</keyword>
<dbReference type="Proteomes" id="UP000243077">
    <property type="component" value="Chromosome"/>
</dbReference>
<evidence type="ECO:0000313" key="2">
    <source>
        <dbReference type="EMBL" id="AVG23395.1"/>
    </source>
</evidence>
<dbReference type="AlphaFoldDB" id="A0A2L2BP10"/>
<organism evidence="2 3">
    <name type="scientific">Pontimonas salivibrio</name>
    <dbReference type="NCBI Taxonomy" id="1159327"/>
    <lineage>
        <taxon>Bacteria</taxon>
        <taxon>Bacillati</taxon>
        <taxon>Actinomycetota</taxon>
        <taxon>Actinomycetes</taxon>
        <taxon>Micrococcales</taxon>
        <taxon>Microbacteriaceae</taxon>
        <taxon>Pontimonas</taxon>
    </lineage>
</organism>